<feature type="domain" description="Exocyst complex subunit Exo70 C-terminal" evidence="4">
    <location>
        <begin position="3"/>
        <end position="113"/>
    </location>
</feature>
<evidence type="ECO:0000256" key="3">
    <source>
        <dbReference type="RuleBase" id="RU365026"/>
    </source>
</evidence>
<dbReference type="PANTHER" id="PTHR12542">
    <property type="entry name" value="EXOCYST COMPLEX PROTEIN EXO70"/>
    <property type="match status" value="1"/>
</dbReference>
<comment type="similarity">
    <text evidence="1 3">Belongs to the EXO70 family.</text>
</comment>
<dbReference type="GO" id="GO:0006887">
    <property type="term" value="P:exocytosis"/>
    <property type="evidence" value="ECO:0007669"/>
    <property type="project" value="UniProtKB-KW"/>
</dbReference>
<name>A0A392REJ0_9FABA</name>
<dbReference type="GO" id="GO:0000145">
    <property type="term" value="C:exocyst"/>
    <property type="evidence" value="ECO:0007669"/>
    <property type="project" value="InterPro"/>
</dbReference>
<dbReference type="InterPro" id="IPR016159">
    <property type="entry name" value="Cullin_repeat-like_dom_sf"/>
</dbReference>
<dbReference type="InterPro" id="IPR046364">
    <property type="entry name" value="Exo70_C"/>
</dbReference>
<dbReference type="Gene3D" id="1.20.1280.170">
    <property type="entry name" value="Exocyst complex component Exo70"/>
    <property type="match status" value="1"/>
</dbReference>
<feature type="non-terminal residue" evidence="5">
    <location>
        <position position="113"/>
    </location>
</feature>
<sequence length="113" mass="12865">ESTLQLLNFADAIALGSRSPERLFRVLDVFETMRDLIPEFESMLGGLLQNEATTIWKRLGEAIRGIFMELENRIRHDSGRTASPSGGLHAITRYVMNYLCIACESWQTLEQVF</sequence>
<reference evidence="5 6" key="1">
    <citation type="journal article" date="2018" name="Front. Plant Sci.">
        <title>Red Clover (Trifolium pratense) and Zigzag Clover (T. medium) - A Picture of Genomic Similarities and Differences.</title>
        <authorList>
            <person name="Dluhosova J."/>
            <person name="Istvanek J."/>
            <person name="Nedelnik J."/>
            <person name="Repkova J."/>
        </authorList>
    </citation>
    <scope>NUCLEOTIDE SEQUENCE [LARGE SCALE GENOMIC DNA]</scope>
    <source>
        <strain evidence="6">cv. 10/8</strain>
        <tissue evidence="5">Leaf</tissue>
    </source>
</reference>
<dbReference type="Pfam" id="PF03081">
    <property type="entry name" value="Exo70_C"/>
    <property type="match status" value="1"/>
</dbReference>
<evidence type="ECO:0000313" key="5">
    <source>
        <dbReference type="EMBL" id="MCI35038.1"/>
    </source>
</evidence>
<keyword evidence="3" id="KW-0268">Exocytosis</keyword>
<dbReference type="GO" id="GO:0005546">
    <property type="term" value="F:phosphatidylinositol-4,5-bisphosphate binding"/>
    <property type="evidence" value="ECO:0007669"/>
    <property type="project" value="InterPro"/>
</dbReference>
<comment type="caution">
    <text evidence="5">The sequence shown here is derived from an EMBL/GenBank/DDBJ whole genome shotgun (WGS) entry which is preliminary data.</text>
</comment>
<dbReference type="AlphaFoldDB" id="A0A392REJ0"/>
<dbReference type="EMBL" id="LXQA010219627">
    <property type="protein sequence ID" value="MCI35038.1"/>
    <property type="molecule type" value="Genomic_DNA"/>
</dbReference>
<dbReference type="InterPro" id="IPR004140">
    <property type="entry name" value="Exo70"/>
</dbReference>
<protein>
    <recommendedName>
        <fullName evidence="3">Exocyst subunit Exo70 family protein</fullName>
    </recommendedName>
</protein>
<organism evidence="5 6">
    <name type="scientific">Trifolium medium</name>
    <dbReference type="NCBI Taxonomy" id="97028"/>
    <lineage>
        <taxon>Eukaryota</taxon>
        <taxon>Viridiplantae</taxon>
        <taxon>Streptophyta</taxon>
        <taxon>Embryophyta</taxon>
        <taxon>Tracheophyta</taxon>
        <taxon>Spermatophyta</taxon>
        <taxon>Magnoliopsida</taxon>
        <taxon>eudicotyledons</taxon>
        <taxon>Gunneridae</taxon>
        <taxon>Pentapetalae</taxon>
        <taxon>rosids</taxon>
        <taxon>fabids</taxon>
        <taxon>Fabales</taxon>
        <taxon>Fabaceae</taxon>
        <taxon>Papilionoideae</taxon>
        <taxon>50 kb inversion clade</taxon>
        <taxon>NPAAA clade</taxon>
        <taxon>Hologalegina</taxon>
        <taxon>IRL clade</taxon>
        <taxon>Trifolieae</taxon>
        <taxon>Trifolium</taxon>
    </lineage>
</organism>
<dbReference type="PANTHER" id="PTHR12542:SF96">
    <property type="entry name" value="EXOCYST COMPLEX COMPONENT EXO70B1"/>
    <property type="match status" value="1"/>
</dbReference>
<evidence type="ECO:0000256" key="2">
    <source>
        <dbReference type="ARBA" id="ARBA00022448"/>
    </source>
</evidence>
<dbReference type="Proteomes" id="UP000265520">
    <property type="component" value="Unassembled WGS sequence"/>
</dbReference>
<feature type="non-terminal residue" evidence="5">
    <location>
        <position position="1"/>
    </location>
</feature>
<keyword evidence="3" id="KW-0653">Protein transport</keyword>
<evidence type="ECO:0000313" key="6">
    <source>
        <dbReference type="Proteomes" id="UP000265520"/>
    </source>
</evidence>
<dbReference type="SUPFAM" id="SSF74788">
    <property type="entry name" value="Cullin repeat-like"/>
    <property type="match status" value="1"/>
</dbReference>
<proteinExistence type="inferred from homology"/>
<dbReference type="GO" id="GO:0015031">
    <property type="term" value="P:protein transport"/>
    <property type="evidence" value="ECO:0007669"/>
    <property type="project" value="UniProtKB-KW"/>
</dbReference>
<keyword evidence="2 3" id="KW-0813">Transport</keyword>
<comment type="function">
    <text evidence="3">Component of the exocyst complex.</text>
</comment>
<evidence type="ECO:0000259" key="4">
    <source>
        <dbReference type="Pfam" id="PF03081"/>
    </source>
</evidence>
<accession>A0A392REJ0</accession>
<keyword evidence="6" id="KW-1185">Reference proteome</keyword>
<evidence type="ECO:0000256" key="1">
    <source>
        <dbReference type="ARBA" id="ARBA00006756"/>
    </source>
</evidence>